<dbReference type="GO" id="GO:0005737">
    <property type="term" value="C:cytoplasm"/>
    <property type="evidence" value="ECO:0007669"/>
    <property type="project" value="TreeGrafter"/>
</dbReference>
<evidence type="ECO:0000313" key="2">
    <source>
        <dbReference type="EMBL" id="SEO34647.1"/>
    </source>
</evidence>
<dbReference type="InterPro" id="IPR016181">
    <property type="entry name" value="Acyl_CoA_acyltransferase"/>
</dbReference>
<dbReference type="PROSITE" id="PS51186">
    <property type="entry name" value="GNAT"/>
    <property type="match status" value="1"/>
</dbReference>
<dbReference type="InterPro" id="IPR000182">
    <property type="entry name" value="GNAT_dom"/>
</dbReference>
<organism evidence="2 3">
    <name type="scientific">Halorientalis persicus</name>
    <dbReference type="NCBI Taxonomy" id="1367881"/>
    <lineage>
        <taxon>Archaea</taxon>
        <taxon>Methanobacteriati</taxon>
        <taxon>Methanobacteriota</taxon>
        <taxon>Stenosarchaea group</taxon>
        <taxon>Halobacteria</taxon>
        <taxon>Halobacteriales</taxon>
        <taxon>Haloarculaceae</taxon>
        <taxon>Halorientalis</taxon>
    </lineage>
</organism>
<dbReference type="PANTHER" id="PTHR43441:SF11">
    <property type="entry name" value="RIBOSOMAL-PROTEIN-SERINE ACETYLTRANSFERASE"/>
    <property type="match status" value="1"/>
</dbReference>
<proteinExistence type="predicted"/>
<dbReference type="PANTHER" id="PTHR43441">
    <property type="entry name" value="RIBOSOMAL-PROTEIN-SERINE ACETYLTRANSFERASE"/>
    <property type="match status" value="1"/>
</dbReference>
<dbReference type="RefSeq" id="WP_092660735.1">
    <property type="nucleotide sequence ID" value="NZ_FOCX01000011.1"/>
</dbReference>
<dbReference type="GO" id="GO:0008999">
    <property type="term" value="F:protein-N-terminal-alanine acetyltransferase activity"/>
    <property type="evidence" value="ECO:0007669"/>
    <property type="project" value="TreeGrafter"/>
</dbReference>
<dbReference type="EMBL" id="FOCX01000011">
    <property type="protein sequence ID" value="SEO34647.1"/>
    <property type="molecule type" value="Genomic_DNA"/>
</dbReference>
<evidence type="ECO:0000259" key="1">
    <source>
        <dbReference type="PROSITE" id="PS51186"/>
    </source>
</evidence>
<feature type="domain" description="N-acetyltransferase" evidence="1">
    <location>
        <begin position="12"/>
        <end position="169"/>
    </location>
</feature>
<dbReference type="Proteomes" id="UP000198775">
    <property type="component" value="Unassembled WGS sequence"/>
</dbReference>
<dbReference type="InterPro" id="IPR051908">
    <property type="entry name" value="Ribosomal_N-acetyltransferase"/>
</dbReference>
<gene>
    <name evidence="2" type="ORF">SAMN05216388_101193</name>
</gene>
<dbReference type="CDD" id="cd04301">
    <property type="entry name" value="NAT_SF"/>
    <property type="match status" value="1"/>
</dbReference>
<protein>
    <submittedName>
        <fullName evidence="2">Protein N-acetyltransferase, RimJ/RimL family</fullName>
    </submittedName>
</protein>
<keyword evidence="3" id="KW-1185">Reference proteome</keyword>
<dbReference type="GO" id="GO:1990189">
    <property type="term" value="F:protein N-terminal-serine acetyltransferase activity"/>
    <property type="evidence" value="ECO:0007669"/>
    <property type="project" value="TreeGrafter"/>
</dbReference>
<reference evidence="3" key="1">
    <citation type="submission" date="2016-10" db="EMBL/GenBank/DDBJ databases">
        <authorList>
            <person name="Varghese N."/>
            <person name="Submissions S."/>
        </authorList>
    </citation>
    <scope>NUCLEOTIDE SEQUENCE [LARGE SCALE GENOMIC DNA]</scope>
    <source>
        <strain evidence="3">IBRC-M 10043</strain>
    </source>
</reference>
<dbReference type="Gene3D" id="3.40.630.30">
    <property type="match status" value="1"/>
</dbReference>
<dbReference type="SUPFAM" id="SSF55729">
    <property type="entry name" value="Acyl-CoA N-acyltransferases (Nat)"/>
    <property type="match status" value="1"/>
</dbReference>
<keyword evidence="2" id="KW-0808">Transferase</keyword>
<dbReference type="AlphaFoldDB" id="A0A1H8NYH4"/>
<accession>A0A1H8NYH4</accession>
<dbReference type="OrthoDB" id="120213at2157"/>
<evidence type="ECO:0000313" key="3">
    <source>
        <dbReference type="Proteomes" id="UP000198775"/>
    </source>
</evidence>
<dbReference type="Pfam" id="PF13302">
    <property type="entry name" value="Acetyltransf_3"/>
    <property type="match status" value="1"/>
</dbReference>
<name>A0A1H8NYH4_9EURY</name>
<sequence>MSGAPFLRGDRLTLRTVTRDDYAFLLEHGNDPAIREGAPAPTPISRDDLAAFVEDDESSVQFLPCRNGEPVGFVFLFDIEPHRDHAEIGCWIASDQQGEGYATEATELCLDHAFADRGLHKVLARVFEHNDASTAVLETLGFQREGRLREQDYVRGAHRDTLLFGLLAGEWAD</sequence>